<name>A0A382RWL0_9ZZZZ</name>
<dbReference type="EMBL" id="UINC01124728">
    <property type="protein sequence ID" value="SVD02079.1"/>
    <property type="molecule type" value="Genomic_DNA"/>
</dbReference>
<reference evidence="1" key="1">
    <citation type="submission" date="2018-05" db="EMBL/GenBank/DDBJ databases">
        <authorList>
            <person name="Lanie J.A."/>
            <person name="Ng W.-L."/>
            <person name="Kazmierczak K.M."/>
            <person name="Andrzejewski T.M."/>
            <person name="Davidsen T.M."/>
            <person name="Wayne K.J."/>
            <person name="Tettelin H."/>
            <person name="Glass J.I."/>
            <person name="Rusch D."/>
            <person name="Podicherti R."/>
            <person name="Tsui H.-C.T."/>
            <person name="Winkler M.E."/>
        </authorList>
    </citation>
    <scope>NUCLEOTIDE SEQUENCE</scope>
</reference>
<sequence>MSQDEFDQTIKSGQYDNYPLTVEEYEVADEVSADVEVE</sequence>
<accession>A0A382RWL0</accession>
<dbReference type="AlphaFoldDB" id="A0A382RWL0"/>
<protein>
    <submittedName>
        <fullName evidence="1">Uncharacterized protein</fullName>
    </submittedName>
</protein>
<organism evidence="1">
    <name type="scientific">marine metagenome</name>
    <dbReference type="NCBI Taxonomy" id="408172"/>
    <lineage>
        <taxon>unclassified sequences</taxon>
        <taxon>metagenomes</taxon>
        <taxon>ecological metagenomes</taxon>
    </lineage>
</organism>
<gene>
    <name evidence="1" type="ORF">METZ01_LOCUS354933</name>
</gene>
<evidence type="ECO:0000313" key="1">
    <source>
        <dbReference type="EMBL" id="SVD02079.1"/>
    </source>
</evidence>
<proteinExistence type="predicted"/>